<dbReference type="RefSeq" id="XP_062651103.1">
    <property type="nucleotide sequence ID" value="XM_062786216.1"/>
</dbReference>
<organism evidence="2 3">
    <name type="scientific">Parathielavia appendiculata</name>
    <dbReference type="NCBI Taxonomy" id="2587402"/>
    <lineage>
        <taxon>Eukaryota</taxon>
        <taxon>Fungi</taxon>
        <taxon>Dikarya</taxon>
        <taxon>Ascomycota</taxon>
        <taxon>Pezizomycotina</taxon>
        <taxon>Sordariomycetes</taxon>
        <taxon>Sordariomycetidae</taxon>
        <taxon>Sordariales</taxon>
        <taxon>Chaetomiaceae</taxon>
        <taxon>Parathielavia</taxon>
    </lineage>
</organism>
<dbReference type="EMBL" id="MU853224">
    <property type="protein sequence ID" value="KAK4127332.1"/>
    <property type="molecule type" value="Genomic_DNA"/>
</dbReference>
<evidence type="ECO:0000256" key="1">
    <source>
        <dbReference type="SAM" id="Phobius"/>
    </source>
</evidence>
<feature type="transmembrane region" description="Helical" evidence="1">
    <location>
        <begin position="23"/>
        <end position="43"/>
    </location>
</feature>
<gene>
    <name evidence="2" type="ORF">N657DRAFT_206225</name>
</gene>
<keyword evidence="3" id="KW-1185">Reference proteome</keyword>
<keyword evidence="1" id="KW-1133">Transmembrane helix</keyword>
<dbReference type="Proteomes" id="UP001302602">
    <property type="component" value="Unassembled WGS sequence"/>
</dbReference>
<proteinExistence type="predicted"/>
<accession>A0AAN6U6K1</accession>
<dbReference type="AlphaFoldDB" id="A0AAN6U6K1"/>
<reference evidence="2" key="1">
    <citation type="journal article" date="2023" name="Mol. Phylogenet. Evol.">
        <title>Genome-scale phylogeny and comparative genomics of the fungal order Sordariales.</title>
        <authorList>
            <person name="Hensen N."/>
            <person name="Bonometti L."/>
            <person name="Westerberg I."/>
            <person name="Brannstrom I.O."/>
            <person name="Guillou S."/>
            <person name="Cros-Aarteil S."/>
            <person name="Calhoun S."/>
            <person name="Haridas S."/>
            <person name="Kuo A."/>
            <person name="Mondo S."/>
            <person name="Pangilinan J."/>
            <person name="Riley R."/>
            <person name="LaButti K."/>
            <person name="Andreopoulos B."/>
            <person name="Lipzen A."/>
            <person name="Chen C."/>
            <person name="Yan M."/>
            <person name="Daum C."/>
            <person name="Ng V."/>
            <person name="Clum A."/>
            <person name="Steindorff A."/>
            <person name="Ohm R.A."/>
            <person name="Martin F."/>
            <person name="Silar P."/>
            <person name="Natvig D.O."/>
            <person name="Lalanne C."/>
            <person name="Gautier V."/>
            <person name="Ament-Velasquez S.L."/>
            <person name="Kruys A."/>
            <person name="Hutchinson M.I."/>
            <person name="Powell A.J."/>
            <person name="Barry K."/>
            <person name="Miller A.N."/>
            <person name="Grigoriev I.V."/>
            <person name="Debuchy R."/>
            <person name="Gladieux P."/>
            <person name="Hiltunen Thoren M."/>
            <person name="Johannesson H."/>
        </authorList>
    </citation>
    <scope>NUCLEOTIDE SEQUENCE</scope>
    <source>
        <strain evidence="2">CBS 731.68</strain>
    </source>
</reference>
<evidence type="ECO:0000313" key="2">
    <source>
        <dbReference type="EMBL" id="KAK4127332.1"/>
    </source>
</evidence>
<protein>
    <submittedName>
        <fullName evidence="2">Uncharacterized protein</fullName>
    </submittedName>
</protein>
<keyword evidence="1" id="KW-0472">Membrane</keyword>
<comment type="caution">
    <text evidence="2">The sequence shown here is derived from an EMBL/GenBank/DDBJ whole genome shotgun (WGS) entry which is preliminary data.</text>
</comment>
<dbReference type="GeneID" id="87822982"/>
<evidence type="ECO:0000313" key="3">
    <source>
        <dbReference type="Proteomes" id="UP001302602"/>
    </source>
</evidence>
<name>A0AAN6U6K1_9PEZI</name>
<keyword evidence="1" id="KW-0812">Transmembrane</keyword>
<reference evidence="2" key="2">
    <citation type="submission" date="2023-05" db="EMBL/GenBank/DDBJ databases">
        <authorList>
            <consortium name="Lawrence Berkeley National Laboratory"/>
            <person name="Steindorff A."/>
            <person name="Hensen N."/>
            <person name="Bonometti L."/>
            <person name="Westerberg I."/>
            <person name="Brannstrom I.O."/>
            <person name="Guillou S."/>
            <person name="Cros-Aarteil S."/>
            <person name="Calhoun S."/>
            <person name="Haridas S."/>
            <person name="Kuo A."/>
            <person name="Mondo S."/>
            <person name="Pangilinan J."/>
            <person name="Riley R."/>
            <person name="Labutti K."/>
            <person name="Andreopoulos B."/>
            <person name="Lipzen A."/>
            <person name="Chen C."/>
            <person name="Yanf M."/>
            <person name="Daum C."/>
            <person name="Ng V."/>
            <person name="Clum A."/>
            <person name="Ohm R."/>
            <person name="Martin F."/>
            <person name="Silar P."/>
            <person name="Natvig D."/>
            <person name="Lalanne C."/>
            <person name="Gautier V."/>
            <person name="Ament-Velasquez S.L."/>
            <person name="Kruys A."/>
            <person name="Hutchinson M.I."/>
            <person name="Powell A.J."/>
            <person name="Barry K."/>
            <person name="Miller A.N."/>
            <person name="Grigoriev I.V."/>
            <person name="Debuchy R."/>
            <person name="Gladieux P."/>
            <person name="Thoren M.H."/>
            <person name="Johannesson H."/>
        </authorList>
    </citation>
    <scope>NUCLEOTIDE SEQUENCE</scope>
    <source>
        <strain evidence="2">CBS 731.68</strain>
    </source>
</reference>
<sequence>MCRPGTGRAVEHVMSGHISALHIWASLVPTLGFTTFLFAHSWVAGARPLDRKFSCTIESRLLIENLTPPCTSPAQLTQAGSVLLTTSLQIASTYLLYLVETTPSQPNTKNGRDCAPYHPGTVVSLPSPRSLMAHPALLNA</sequence>